<gene>
    <name evidence="3" type="ORF">ZIOFF_019752</name>
</gene>
<keyword evidence="1" id="KW-0472">Membrane</keyword>
<feature type="domain" description="TOG" evidence="2">
    <location>
        <begin position="73"/>
        <end position="324"/>
    </location>
</feature>
<dbReference type="Gene3D" id="1.25.10.10">
    <property type="entry name" value="Leucine-rich Repeat Variant"/>
    <property type="match status" value="1"/>
</dbReference>
<dbReference type="InterPro" id="IPR024395">
    <property type="entry name" value="CLASP_N_dom"/>
</dbReference>
<organism evidence="3 4">
    <name type="scientific">Zingiber officinale</name>
    <name type="common">Ginger</name>
    <name type="synonym">Amomum zingiber</name>
    <dbReference type="NCBI Taxonomy" id="94328"/>
    <lineage>
        <taxon>Eukaryota</taxon>
        <taxon>Viridiplantae</taxon>
        <taxon>Streptophyta</taxon>
        <taxon>Embryophyta</taxon>
        <taxon>Tracheophyta</taxon>
        <taxon>Spermatophyta</taxon>
        <taxon>Magnoliopsida</taxon>
        <taxon>Liliopsida</taxon>
        <taxon>Zingiberales</taxon>
        <taxon>Zingiberaceae</taxon>
        <taxon>Zingiber</taxon>
    </lineage>
</organism>
<keyword evidence="1" id="KW-1133">Transmembrane helix</keyword>
<protein>
    <recommendedName>
        <fullName evidence="2">TOG domain-containing protein</fullName>
    </recommendedName>
</protein>
<evidence type="ECO:0000313" key="4">
    <source>
        <dbReference type="Proteomes" id="UP000734854"/>
    </source>
</evidence>
<keyword evidence="1" id="KW-0812">Transmembrane</keyword>
<dbReference type="AlphaFoldDB" id="A0A8J5HA31"/>
<sequence length="357" mass="39120">MSTKALRDHNINVVLGSDKKVDGKGNLTKPFTEKITENGSELQKKTPHLFSTPSFNGDVVGSNGSETGNSEVEYIESENLVDLPDLDLCFSTLLARLDSKDWISVCEALNNVRQLSIYHGEKLLEILGSVIPLIVKSLKSPRSAVCKTAIMASADIFRCYNDKVVDSVDPLLVQLLLKSSQDKRFVCEAAVAALIAMTISVSPTLLLPKLLPYLSNKNPRIRAKASMCFRRSVSRLNMHSPPNPDSQLAEQRFSIIENHYLQGMEGIKAYGIDKLIEIAASQLSDQLPESREAARTLAVELQAIYVNSQTSLNEGCAELADAESWETFCHAKLTPLSAQAILRVTSSNQKEAPVLGC</sequence>
<dbReference type="GO" id="GO:0000226">
    <property type="term" value="P:microtubule cytoskeleton organization"/>
    <property type="evidence" value="ECO:0007669"/>
    <property type="project" value="TreeGrafter"/>
</dbReference>
<dbReference type="GO" id="GO:0008017">
    <property type="term" value="F:microtubule binding"/>
    <property type="evidence" value="ECO:0007669"/>
    <property type="project" value="TreeGrafter"/>
</dbReference>
<dbReference type="PANTHER" id="PTHR21567">
    <property type="entry name" value="CLASP"/>
    <property type="match status" value="1"/>
</dbReference>
<dbReference type="Pfam" id="PF12348">
    <property type="entry name" value="CLASP_N"/>
    <property type="match status" value="1"/>
</dbReference>
<keyword evidence="4" id="KW-1185">Reference proteome</keyword>
<reference evidence="3 4" key="1">
    <citation type="submission" date="2020-08" db="EMBL/GenBank/DDBJ databases">
        <title>Plant Genome Project.</title>
        <authorList>
            <person name="Zhang R.-G."/>
        </authorList>
    </citation>
    <scope>NUCLEOTIDE SEQUENCE [LARGE SCALE GENOMIC DNA]</scope>
    <source>
        <tissue evidence="3">Rhizome</tissue>
    </source>
</reference>
<comment type="caution">
    <text evidence="3">The sequence shown here is derived from an EMBL/GenBank/DDBJ whole genome shotgun (WGS) entry which is preliminary data.</text>
</comment>
<accession>A0A8J5HA31</accession>
<proteinExistence type="predicted"/>
<dbReference type="InterPro" id="IPR016024">
    <property type="entry name" value="ARM-type_fold"/>
</dbReference>
<dbReference type="InterPro" id="IPR034085">
    <property type="entry name" value="TOG"/>
</dbReference>
<feature type="transmembrane region" description="Helical" evidence="1">
    <location>
        <begin position="185"/>
        <end position="207"/>
    </location>
</feature>
<dbReference type="InterPro" id="IPR011989">
    <property type="entry name" value="ARM-like"/>
</dbReference>
<evidence type="ECO:0000313" key="3">
    <source>
        <dbReference type="EMBL" id="KAG6522607.1"/>
    </source>
</evidence>
<evidence type="ECO:0000259" key="2">
    <source>
        <dbReference type="SMART" id="SM01349"/>
    </source>
</evidence>
<dbReference type="Proteomes" id="UP000734854">
    <property type="component" value="Unassembled WGS sequence"/>
</dbReference>
<dbReference type="SUPFAM" id="SSF48371">
    <property type="entry name" value="ARM repeat"/>
    <property type="match status" value="1"/>
</dbReference>
<evidence type="ECO:0000256" key="1">
    <source>
        <dbReference type="SAM" id="Phobius"/>
    </source>
</evidence>
<dbReference type="GO" id="GO:0005881">
    <property type="term" value="C:cytoplasmic microtubule"/>
    <property type="evidence" value="ECO:0007669"/>
    <property type="project" value="TreeGrafter"/>
</dbReference>
<dbReference type="PANTHER" id="PTHR21567:SF62">
    <property type="entry name" value="ARM REPEAT SUPERFAMILY PROTEIN"/>
    <property type="match status" value="1"/>
</dbReference>
<name>A0A8J5HA31_ZINOF</name>
<dbReference type="SMART" id="SM01349">
    <property type="entry name" value="TOG"/>
    <property type="match status" value="1"/>
</dbReference>
<dbReference type="EMBL" id="JACMSC010000005">
    <property type="protein sequence ID" value="KAG6522607.1"/>
    <property type="molecule type" value="Genomic_DNA"/>
</dbReference>